<dbReference type="Proteomes" id="UP000005365">
    <property type="component" value="Unassembled WGS sequence"/>
</dbReference>
<evidence type="ECO:0000313" key="6">
    <source>
        <dbReference type="Proteomes" id="UP000005365"/>
    </source>
</evidence>
<dbReference type="eggNOG" id="COG1835">
    <property type="taxonomic scope" value="Bacteria"/>
</dbReference>
<reference evidence="5" key="1">
    <citation type="submission" date="2009-07" db="EMBL/GenBank/DDBJ databases">
        <authorList>
            <person name="Weinstock G."/>
            <person name="Sodergren E."/>
            <person name="Clifton S."/>
            <person name="Fulton L."/>
            <person name="Fulton B."/>
            <person name="Courtney L."/>
            <person name="Fronick C."/>
            <person name="Harrison M."/>
            <person name="Strong C."/>
            <person name="Farmer C."/>
            <person name="Delahaunty K."/>
            <person name="Markovic C."/>
            <person name="Hall O."/>
            <person name="Minx P."/>
            <person name="Tomlinson C."/>
            <person name="Mitreva M."/>
            <person name="Nelson J."/>
            <person name="Hou S."/>
            <person name="Wollam A."/>
            <person name="Pepin K.H."/>
            <person name="Johnson M."/>
            <person name="Bhonagiri V."/>
            <person name="Nash W.E."/>
            <person name="Warren W."/>
            <person name="Chinwalla A."/>
            <person name="Mardis E.R."/>
            <person name="Wilson R.K."/>
        </authorList>
    </citation>
    <scope>NUCLEOTIDE SEQUENCE [LARGE SCALE GENOMIC DNA]</scope>
    <source>
        <strain evidence="5">ATCC 29256</strain>
    </source>
</reference>
<feature type="transmembrane region" description="Helical" evidence="2">
    <location>
        <begin position="30"/>
        <end position="47"/>
    </location>
</feature>
<organism evidence="5 6">
    <name type="scientific">Neisseria sicca ATCC 29256</name>
    <dbReference type="NCBI Taxonomy" id="547045"/>
    <lineage>
        <taxon>Bacteria</taxon>
        <taxon>Pseudomonadati</taxon>
        <taxon>Pseudomonadota</taxon>
        <taxon>Betaproteobacteria</taxon>
        <taxon>Neisseriales</taxon>
        <taxon>Neisseriaceae</taxon>
        <taxon>Neisseria</taxon>
    </lineage>
</organism>
<dbReference type="InterPro" id="IPR043968">
    <property type="entry name" value="SGNH"/>
</dbReference>
<dbReference type="InterPro" id="IPR050879">
    <property type="entry name" value="Acyltransferase_3"/>
</dbReference>
<dbReference type="GO" id="GO:0016747">
    <property type="term" value="F:acyltransferase activity, transferring groups other than amino-acyl groups"/>
    <property type="evidence" value="ECO:0007669"/>
    <property type="project" value="InterPro"/>
</dbReference>
<feature type="region of interest" description="Disordered" evidence="1">
    <location>
        <begin position="355"/>
        <end position="375"/>
    </location>
</feature>
<evidence type="ECO:0000259" key="4">
    <source>
        <dbReference type="Pfam" id="PF19040"/>
    </source>
</evidence>
<dbReference type="Pfam" id="PF19040">
    <property type="entry name" value="SGNH"/>
    <property type="match status" value="1"/>
</dbReference>
<evidence type="ECO:0000313" key="5">
    <source>
        <dbReference type="EMBL" id="EET44524.1"/>
    </source>
</evidence>
<feature type="transmembrane region" description="Helical" evidence="2">
    <location>
        <begin position="90"/>
        <end position="110"/>
    </location>
</feature>
<keyword evidence="2" id="KW-0472">Membrane</keyword>
<sequence>MRAYELLVGSLFAFIPPAEQNDKASTPLFGWLMMAVIAATLVLPYGVLPGAGNIERLLCCLAVGGLIYSGKSLQMQEGFNTSKLLSLKPVVFIGLISYSLYLWHWVVLALMRYIYMDAQLPLAASALAVIIMLLLSVLSYYFVETPARKAKNFTTAKFKWSMVAYFALLIPAATYLMTAKPAAFESSLYKVDESKICADTLTKTDCAVGAANQKPEVLVIGDSHAAHLSPFLDIVGKKEGWSADVITSNSCATAFGFVLPDSDRRADRCNPYNRFIEQKTKDYPVIIISQRWFLHTAKPEFLERFNTMLEDLVKAGKKVYVLADTPMDGQLPLRRYYLRQKLGIDINYVSEDKKGRNPRFRQVGRRSRKNREAAPRRAVGGLYAVHPRGQTYRRAAGVFRYQPPQPVRFK</sequence>
<dbReference type="EMBL" id="ACKO02000009">
    <property type="protein sequence ID" value="EET44524.1"/>
    <property type="molecule type" value="Genomic_DNA"/>
</dbReference>
<feature type="domain" description="Acyltransferase 3" evidence="3">
    <location>
        <begin position="26"/>
        <end position="140"/>
    </location>
</feature>
<feature type="domain" description="SGNH" evidence="4">
    <location>
        <begin position="203"/>
        <end position="358"/>
    </location>
</feature>
<proteinExistence type="predicted"/>
<protein>
    <submittedName>
        <fullName evidence="5">Uncharacterized protein</fullName>
    </submittedName>
</protein>
<keyword evidence="2" id="KW-0812">Transmembrane</keyword>
<dbReference type="GO" id="GO:0009103">
    <property type="term" value="P:lipopolysaccharide biosynthetic process"/>
    <property type="evidence" value="ECO:0007669"/>
    <property type="project" value="TreeGrafter"/>
</dbReference>
<keyword evidence="2" id="KW-1133">Transmembrane helix</keyword>
<dbReference type="PANTHER" id="PTHR23028">
    <property type="entry name" value="ACETYLTRANSFERASE"/>
    <property type="match status" value="1"/>
</dbReference>
<dbReference type="AlphaFoldDB" id="C6M5E3"/>
<name>C6M5E3_NEISI</name>
<dbReference type="PANTHER" id="PTHR23028:SF53">
    <property type="entry name" value="ACYL_TRANSF_3 DOMAIN-CONTAINING PROTEIN"/>
    <property type="match status" value="1"/>
</dbReference>
<dbReference type="GO" id="GO:0016020">
    <property type="term" value="C:membrane"/>
    <property type="evidence" value="ECO:0007669"/>
    <property type="project" value="TreeGrafter"/>
</dbReference>
<feature type="transmembrane region" description="Helical" evidence="2">
    <location>
        <begin position="122"/>
        <end position="142"/>
    </location>
</feature>
<evidence type="ECO:0000256" key="2">
    <source>
        <dbReference type="SAM" id="Phobius"/>
    </source>
</evidence>
<evidence type="ECO:0000259" key="3">
    <source>
        <dbReference type="Pfam" id="PF01757"/>
    </source>
</evidence>
<feature type="transmembrane region" description="Helical" evidence="2">
    <location>
        <begin position="162"/>
        <end position="179"/>
    </location>
</feature>
<comment type="caution">
    <text evidence="5">The sequence shown here is derived from an EMBL/GenBank/DDBJ whole genome shotgun (WGS) entry which is preliminary data.</text>
</comment>
<feature type="compositionally biased region" description="Basic residues" evidence="1">
    <location>
        <begin position="356"/>
        <end position="369"/>
    </location>
</feature>
<keyword evidence="6" id="KW-1185">Reference proteome</keyword>
<dbReference type="Pfam" id="PF01757">
    <property type="entry name" value="Acyl_transf_3"/>
    <property type="match status" value="1"/>
</dbReference>
<dbReference type="InterPro" id="IPR002656">
    <property type="entry name" value="Acyl_transf_3_dom"/>
</dbReference>
<gene>
    <name evidence="5" type="ORF">NEISICOT_01742</name>
</gene>
<accession>C6M5E3</accession>
<dbReference type="STRING" id="490.A6J88_01590"/>
<evidence type="ECO:0000256" key="1">
    <source>
        <dbReference type="SAM" id="MobiDB-lite"/>
    </source>
</evidence>